<evidence type="ECO:0000256" key="2">
    <source>
        <dbReference type="ARBA" id="ARBA00009072"/>
    </source>
</evidence>
<feature type="region of interest" description="Disordered" evidence="4">
    <location>
        <begin position="86"/>
        <end position="114"/>
    </location>
</feature>
<dbReference type="AlphaFoldDB" id="A0A4Q9N309"/>
<accession>A0A4Q9N309</accession>
<feature type="compositionally biased region" description="Basic and acidic residues" evidence="4">
    <location>
        <begin position="239"/>
        <end position="257"/>
    </location>
</feature>
<dbReference type="OrthoDB" id="19679at2759"/>
<comment type="similarity">
    <text evidence="2">Belongs to the ESS2 family.</text>
</comment>
<evidence type="ECO:0000256" key="4">
    <source>
        <dbReference type="SAM" id="MobiDB-lite"/>
    </source>
</evidence>
<feature type="region of interest" description="Disordered" evidence="4">
    <location>
        <begin position="290"/>
        <end position="378"/>
    </location>
</feature>
<feature type="region of interest" description="Disordered" evidence="4">
    <location>
        <begin position="218"/>
        <end position="257"/>
    </location>
</feature>
<feature type="region of interest" description="Disordered" evidence="4">
    <location>
        <begin position="397"/>
        <end position="431"/>
    </location>
</feature>
<keyword evidence="3" id="KW-0539">Nucleus</keyword>
<feature type="compositionally biased region" description="Polar residues" evidence="4">
    <location>
        <begin position="1"/>
        <end position="14"/>
    </location>
</feature>
<evidence type="ECO:0000313" key="5">
    <source>
        <dbReference type="EMBL" id="TBU34575.1"/>
    </source>
</evidence>
<sequence>MSSTPGPSKSSQPPARSLDRQVVLDEDEYTEALSHIIARDFFPSLVHLDATNSYLDALQTQDPGLIQASVRRLEDLQTPVARARPWQTPSQTPYAVGPMDTPMRTPRTERGEAPMKRPRYETDMSLDAFQARYTSEDNSSFTQILEDENRRRKEKYSWAWDAQRRVEAQRERMLEGRERLLIEAPSGAGVKEKFRIEAPKPAGLIEAAPAEALAVYEDDEEEVEDLIDGTHASPPAPKQNKDKSGALVRVEKRDDAEREVVDVMAPKKDTRPAGVDGWKFRARNALMFPPDADVAPYNTSSVQSAEEAKGPPKTIKHGNTRLPEQDDKLDHSLSAPPSPTRSRVDAAIAGTPYRPRSPTNDLHSLVPSVPSPTPSELGPAAVKQLMTWGTLNATPRVLSQSDDPVDIPTPSTPFRIAAPSSRERLSHKLSSDAAKSLRAKATLLGGVPLLSRSSGGTGGSRRTSMPPPSFTPRRADAPGSLTPAAKRLLDRTTMGTAASRRADAMGRLAGWEGDRKERDLQKVRWTPTPSPVTRRG</sequence>
<organism evidence="5">
    <name type="scientific">Dichomitus squalens</name>
    <dbReference type="NCBI Taxonomy" id="114155"/>
    <lineage>
        <taxon>Eukaryota</taxon>
        <taxon>Fungi</taxon>
        <taxon>Dikarya</taxon>
        <taxon>Basidiomycota</taxon>
        <taxon>Agaricomycotina</taxon>
        <taxon>Agaricomycetes</taxon>
        <taxon>Polyporales</taxon>
        <taxon>Polyporaceae</taxon>
        <taxon>Dichomitus</taxon>
    </lineage>
</organism>
<evidence type="ECO:0000256" key="3">
    <source>
        <dbReference type="ARBA" id="ARBA00023242"/>
    </source>
</evidence>
<feature type="compositionally biased region" description="Basic and acidic residues" evidence="4">
    <location>
        <begin position="512"/>
        <end position="522"/>
    </location>
</feature>
<evidence type="ECO:0000256" key="1">
    <source>
        <dbReference type="ARBA" id="ARBA00004123"/>
    </source>
</evidence>
<comment type="subcellular location">
    <subcellularLocation>
        <location evidence="1">Nucleus</location>
    </subcellularLocation>
</comment>
<proteinExistence type="inferred from homology"/>
<dbReference type="PANTHER" id="PTHR12940:SF0">
    <property type="entry name" value="SPLICING FACTOR ESS-2 HOMOLOG"/>
    <property type="match status" value="1"/>
</dbReference>
<feature type="region of interest" description="Disordered" evidence="4">
    <location>
        <begin position="447"/>
        <end position="536"/>
    </location>
</feature>
<feature type="compositionally biased region" description="Basic and acidic residues" evidence="4">
    <location>
        <begin position="421"/>
        <end position="430"/>
    </location>
</feature>
<dbReference type="Pfam" id="PF09751">
    <property type="entry name" value="Es2"/>
    <property type="match status" value="1"/>
</dbReference>
<dbReference type="GO" id="GO:0071013">
    <property type="term" value="C:catalytic step 2 spliceosome"/>
    <property type="evidence" value="ECO:0007669"/>
    <property type="project" value="TreeGrafter"/>
</dbReference>
<dbReference type="InterPro" id="IPR019148">
    <property type="entry name" value="Nuclear_protein_DGCR14_ESS-2"/>
</dbReference>
<gene>
    <name evidence="5" type="ORF">BD311DRAFT_682506</name>
</gene>
<name>A0A4Q9N309_9APHY</name>
<dbReference type="PANTHER" id="PTHR12940">
    <property type="entry name" value="ES-2 PROTEIN - RELATED"/>
    <property type="match status" value="1"/>
</dbReference>
<dbReference type="Proteomes" id="UP000292957">
    <property type="component" value="Unassembled WGS sequence"/>
</dbReference>
<feature type="region of interest" description="Disordered" evidence="4">
    <location>
        <begin position="1"/>
        <end position="20"/>
    </location>
</feature>
<dbReference type="EMBL" id="ML143388">
    <property type="protein sequence ID" value="TBU34575.1"/>
    <property type="molecule type" value="Genomic_DNA"/>
</dbReference>
<reference evidence="5" key="1">
    <citation type="submission" date="2019-01" db="EMBL/GenBank/DDBJ databases">
        <title>Draft genome sequences of three monokaryotic isolates of the white-rot basidiomycete fungus Dichomitus squalens.</title>
        <authorList>
            <consortium name="DOE Joint Genome Institute"/>
            <person name="Lopez S.C."/>
            <person name="Andreopoulos B."/>
            <person name="Pangilinan J."/>
            <person name="Lipzen A."/>
            <person name="Riley R."/>
            <person name="Ahrendt S."/>
            <person name="Ng V."/>
            <person name="Barry K."/>
            <person name="Daum C."/>
            <person name="Grigoriev I.V."/>
            <person name="Hilden K.S."/>
            <person name="Makela M.R."/>
            <person name="de Vries R.P."/>
        </authorList>
    </citation>
    <scope>NUCLEOTIDE SEQUENCE [LARGE SCALE GENOMIC DNA]</scope>
    <source>
        <strain evidence="5">OM18370.1</strain>
    </source>
</reference>
<protein>
    <submittedName>
        <fullName evidence="5">Nuclear protein DGCR14</fullName>
    </submittedName>
</protein>
<feature type="compositionally biased region" description="Acidic residues" evidence="4">
    <location>
        <begin position="218"/>
        <end position="227"/>
    </location>
</feature>